<reference evidence="1" key="1">
    <citation type="submission" date="2020-07" db="EMBL/GenBank/DDBJ databases">
        <title>Multicomponent nature underlies the extraordinary mechanical properties of spider dragline silk.</title>
        <authorList>
            <person name="Kono N."/>
            <person name="Nakamura H."/>
            <person name="Mori M."/>
            <person name="Yoshida Y."/>
            <person name="Ohtoshi R."/>
            <person name="Malay A.D."/>
            <person name="Moran D.A.P."/>
            <person name="Tomita M."/>
            <person name="Numata K."/>
            <person name="Arakawa K."/>
        </authorList>
    </citation>
    <scope>NUCLEOTIDE SEQUENCE</scope>
</reference>
<dbReference type="EMBL" id="BMAO01004207">
    <property type="protein sequence ID" value="GFQ93099.1"/>
    <property type="molecule type" value="Genomic_DNA"/>
</dbReference>
<dbReference type="Proteomes" id="UP000887116">
    <property type="component" value="Unassembled WGS sequence"/>
</dbReference>
<name>A0A8X6HUK3_TRICU</name>
<gene>
    <name evidence="1" type="ORF">TNCT_211011</name>
</gene>
<dbReference type="AlphaFoldDB" id="A0A8X6HUK3"/>
<keyword evidence="2" id="KW-1185">Reference proteome</keyword>
<protein>
    <submittedName>
        <fullName evidence="1">Uncharacterized protein</fullName>
    </submittedName>
</protein>
<organism evidence="1 2">
    <name type="scientific">Trichonephila clavata</name>
    <name type="common">Joro spider</name>
    <name type="synonym">Nephila clavata</name>
    <dbReference type="NCBI Taxonomy" id="2740835"/>
    <lineage>
        <taxon>Eukaryota</taxon>
        <taxon>Metazoa</taxon>
        <taxon>Ecdysozoa</taxon>
        <taxon>Arthropoda</taxon>
        <taxon>Chelicerata</taxon>
        <taxon>Arachnida</taxon>
        <taxon>Araneae</taxon>
        <taxon>Araneomorphae</taxon>
        <taxon>Entelegynae</taxon>
        <taxon>Araneoidea</taxon>
        <taxon>Nephilidae</taxon>
        <taxon>Trichonephila</taxon>
    </lineage>
</organism>
<comment type="caution">
    <text evidence="1">The sequence shown here is derived from an EMBL/GenBank/DDBJ whole genome shotgun (WGS) entry which is preliminary data.</text>
</comment>
<evidence type="ECO:0000313" key="2">
    <source>
        <dbReference type="Proteomes" id="UP000887116"/>
    </source>
</evidence>
<proteinExistence type="predicted"/>
<accession>A0A8X6HUK3</accession>
<evidence type="ECO:0000313" key="1">
    <source>
        <dbReference type="EMBL" id="GFQ93099.1"/>
    </source>
</evidence>
<sequence>MGIPPSFWVTSCCEANSAPTCIPKQAHGTFLDTSFISYQWRAAPLDSSASTSTLALFSLHSHCFFLAVTLQDASVDQACTMPGSLQAHMGLGQFTPLKKVPRRLATDPRNVFWIFNGCFNSAAKSVLRRHRNPQIPMLFFIFFRGQSLV</sequence>